<keyword evidence="3" id="KW-1185">Reference proteome</keyword>
<evidence type="ECO:0000313" key="2">
    <source>
        <dbReference type="EMBL" id="AGH42065.1"/>
    </source>
</evidence>
<dbReference type="EMBL" id="CP004346">
    <property type="protein sequence ID" value="AGH42065.1"/>
    <property type="molecule type" value="Genomic_DNA"/>
</dbReference>
<evidence type="ECO:0000313" key="3">
    <source>
        <dbReference type="Proteomes" id="UP000011835"/>
    </source>
</evidence>
<reference evidence="2 3" key="1">
    <citation type="journal article" date="2013" name="Genome Announc.">
        <title>Complete Genome Sequence of the Probiotic Bifidobacterium thermophilum Strain RBL67.</title>
        <authorList>
            <person name="Jans C."/>
            <person name="Lacroix C."/>
            <person name="Follador R."/>
            <person name="Stevens M.J."/>
        </authorList>
    </citation>
    <scope>NUCLEOTIDE SEQUENCE [LARGE SCALE GENOMIC DNA]</scope>
    <source>
        <strain evidence="2 3">RBL67</strain>
    </source>
</reference>
<organism evidence="2 3">
    <name type="scientific">Bifidobacterium thermophilum RBL67</name>
    <dbReference type="NCBI Taxonomy" id="1254439"/>
    <lineage>
        <taxon>Bacteria</taxon>
        <taxon>Bacillati</taxon>
        <taxon>Actinomycetota</taxon>
        <taxon>Actinomycetes</taxon>
        <taxon>Bifidobacteriales</taxon>
        <taxon>Bifidobacteriaceae</taxon>
        <taxon>Bifidobacterium</taxon>
    </lineage>
</organism>
<dbReference type="KEGG" id="btp:D805_1798"/>
<feature type="region of interest" description="Disordered" evidence="1">
    <location>
        <begin position="25"/>
        <end position="55"/>
    </location>
</feature>
<dbReference type="PATRIC" id="fig|1254439.12.peg.1790"/>
<dbReference type="HOGENOM" id="CLU_3022856_0_0_11"/>
<accession>M4REX0</accession>
<protein>
    <submittedName>
        <fullName evidence="2">Uncharacterized protein</fullName>
    </submittedName>
</protein>
<proteinExistence type="predicted"/>
<gene>
    <name evidence="2" type="ORF">D805_1798</name>
</gene>
<dbReference type="AlphaFoldDB" id="M4REX0"/>
<name>M4REX0_9BIFI</name>
<evidence type="ECO:0000256" key="1">
    <source>
        <dbReference type="SAM" id="MobiDB-lite"/>
    </source>
</evidence>
<sequence length="55" mass="6074">MTSAASFAGISLLVSVRRVTDQSHNRVIPPATPPEYLSPRTRHASNRNENVCIVR</sequence>
<dbReference type="Proteomes" id="UP000011835">
    <property type="component" value="Chromosome"/>
</dbReference>